<evidence type="ECO:0000313" key="2">
    <source>
        <dbReference type="EMBL" id="BBI63771.1"/>
    </source>
</evidence>
<dbReference type="InterPro" id="IPR013780">
    <property type="entry name" value="Glyco_hydro_b"/>
</dbReference>
<dbReference type="KEGG" id="hsr:HSBAA_50770"/>
<dbReference type="Gene3D" id="2.60.40.1180">
    <property type="entry name" value="Golgi alpha-mannosidase II"/>
    <property type="match status" value="1"/>
</dbReference>
<name>A0A455UGK5_9GAMM</name>
<gene>
    <name evidence="2" type="ORF">HSBAA_50770</name>
</gene>
<dbReference type="AlphaFoldDB" id="A0A455UGK5"/>
<accession>A0A455UGK5</accession>
<evidence type="ECO:0000259" key="1">
    <source>
        <dbReference type="Pfam" id="PF21331"/>
    </source>
</evidence>
<reference evidence="2 3" key="1">
    <citation type="journal article" date="2019" name="Microbiol. Resour. Announc.">
        <title>Complete Genome Sequence of Halomonas sulfidaeris Strain Esulfide1 Isolated from a Metal Sulfide Rock at a Depth of 2,200 Meters, Obtained Using Nanopore Sequencing.</title>
        <authorList>
            <person name="Saito M."/>
            <person name="Nishigata A."/>
            <person name="Galipon J."/>
            <person name="Arakawa K."/>
        </authorList>
    </citation>
    <scope>NUCLEOTIDE SEQUENCE [LARGE SCALE GENOMIC DNA]</scope>
    <source>
        <strain evidence="2 3">ATCC BAA-803</strain>
    </source>
</reference>
<dbReference type="InterPro" id="IPR048644">
    <property type="entry name" value="Isoamylase_C"/>
</dbReference>
<organism evidence="2 3">
    <name type="scientific">Vreelandella sulfidaeris</name>
    <dbReference type="NCBI Taxonomy" id="115553"/>
    <lineage>
        <taxon>Bacteria</taxon>
        <taxon>Pseudomonadati</taxon>
        <taxon>Pseudomonadota</taxon>
        <taxon>Gammaproteobacteria</taxon>
        <taxon>Oceanospirillales</taxon>
        <taxon>Halomonadaceae</taxon>
        <taxon>Vreelandella</taxon>
    </lineage>
</organism>
<evidence type="ECO:0000313" key="3">
    <source>
        <dbReference type="Proteomes" id="UP000320231"/>
    </source>
</evidence>
<dbReference type="Pfam" id="PF21331">
    <property type="entry name" value="Isoamylase_C"/>
    <property type="match status" value="1"/>
</dbReference>
<proteinExistence type="predicted"/>
<dbReference type="Proteomes" id="UP000320231">
    <property type="component" value="Chromosome"/>
</dbReference>
<protein>
    <recommendedName>
        <fullName evidence="1">Isoamylase C-terminal domain-containing protein</fullName>
    </recommendedName>
</protein>
<dbReference type="EMBL" id="AP019514">
    <property type="protein sequence ID" value="BBI63771.1"/>
    <property type="molecule type" value="Genomic_DNA"/>
</dbReference>
<feature type="domain" description="Isoamylase C-terminal" evidence="1">
    <location>
        <begin position="48"/>
        <end position="145"/>
    </location>
</feature>
<dbReference type="SUPFAM" id="SSF51011">
    <property type="entry name" value="Glycosyl hydrolase domain"/>
    <property type="match status" value="1"/>
</dbReference>
<sequence length="161" mass="18256">MDWNLDGDAHAMIEYLRRVIELRLRYPILRRGRFLSGEYNEEMGLKEVTWLAPDGAEMDIERWEDAEARTLGLLLDGRAQPSGIRRAGADVTLLLIFNAHHDAVAFQLPEAPSGSGWLCRLDTSHTVEETPFQRAFGEEHRMEGRSLALLELVQQADNAVI</sequence>